<feature type="transmembrane region" description="Helical" evidence="1">
    <location>
        <begin position="74"/>
        <end position="95"/>
    </location>
</feature>
<dbReference type="AlphaFoldDB" id="A0A5B8WDF0"/>
<keyword evidence="1" id="KW-0812">Transmembrane</keyword>
<keyword evidence="1" id="KW-1133">Transmembrane helix</keyword>
<organism evidence="2 3">
    <name type="scientific">Mucilaginibacter ginsenosidivorax</name>
    <dbReference type="NCBI Taxonomy" id="862126"/>
    <lineage>
        <taxon>Bacteria</taxon>
        <taxon>Pseudomonadati</taxon>
        <taxon>Bacteroidota</taxon>
        <taxon>Sphingobacteriia</taxon>
        <taxon>Sphingobacteriales</taxon>
        <taxon>Sphingobacteriaceae</taxon>
        <taxon>Mucilaginibacter</taxon>
    </lineage>
</organism>
<keyword evidence="3" id="KW-1185">Reference proteome</keyword>
<evidence type="ECO:0000256" key="1">
    <source>
        <dbReference type="SAM" id="Phobius"/>
    </source>
</evidence>
<name>A0A5B8WDF0_9SPHI</name>
<proteinExistence type="predicted"/>
<reference evidence="2 3" key="1">
    <citation type="journal article" date="2013" name="J. Microbiol.">
        <title>Mucilaginibacter ginsenosidivorax sp. nov., with ginsenoside converting activity isolated from sediment.</title>
        <authorList>
            <person name="Kim J.K."/>
            <person name="Choi T.E."/>
            <person name="Liu Q.M."/>
            <person name="Park H.Y."/>
            <person name="Yi T.H."/>
            <person name="Yoon M.H."/>
            <person name="Kim S.C."/>
            <person name="Im W.T."/>
        </authorList>
    </citation>
    <scope>NUCLEOTIDE SEQUENCE [LARGE SCALE GENOMIC DNA]</scope>
    <source>
        <strain evidence="2 3">KHI28</strain>
    </source>
</reference>
<feature type="transmembrane region" description="Helical" evidence="1">
    <location>
        <begin position="36"/>
        <end position="53"/>
    </location>
</feature>
<dbReference type="EMBL" id="CP042437">
    <property type="protein sequence ID" value="QEC79948.1"/>
    <property type="molecule type" value="Genomic_DNA"/>
</dbReference>
<dbReference type="RefSeq" id="WP_147060029.1">
    <property type="nucleotide sequence ID" value="NZ_CP042437.1"/>
</dbReference>
<sequence length="135" mass="14820">MKNAFVTGLILGILSGTWLFIMRSFGYNSTGNHVSPVEYLSLLIPFCGVYFGVKRYRDDDKQGEIGFFDALFQSFRILLIGGLFACLAGIVYINYFDMASNLFAFSGRLFGGLVIGILICLGVSAALMNKSSKLN</sequence>
<gene>
    <name evidence="2" type="ORF">FSB76_29800</name>
</gene>
<dbReference type="InterPro" id="IPR025250">
    <property type="entry name" value="DUF4199"/>
</dbReference>
<protein>
    <submittedName>
        <fullName evidence="2">DUF4199 domain-containing protein</fullName>
    </submittedName>
</protein>
<feature type="transmembrane region" description="Helical" evidence="1">
    <location>
        <begin position="107"/>
        <end position="128"/>
    </location>
</feature>
<accession>A0A5B8WDF0</accession>
<evidence type="ECO:0000313" key="2">
    <source>
        <dbReference type="EMBL" id="QEC79948.1"/>
    </source>
</evidence>
<dbReference type="Proteomes" id="UP000321362">
    <property type="component" value="Chromosome"/>
</dbReference>
<keyword evidence="1" id="KW-0472">Membrane</keyword>
<dbReference type="Pfam" id="PF13858">
    <property type="entry name" value="DUF4199"/>
    <property type="match status" value="1"/>
</dbReference>
<evidence type="ECO:0000313" key="3">
    <source>
        <dbReference type="Proteomes" id="UP000321362"/>
    </source>
</evidence>
<dbReference type="OrthoDB" id="796718at2"/>
<dbReference type="KEGG" id="mgk:FSB76_29800"/>